<accession>A0A8X7C6Y5</accession>
<dbReference type="Proteomes" id="UP000886998">
    <property type="component" value="Unassembled WGS sequence"/>
</dbReference>
<gene>
    <name evidence="1" type="ORF">TNIN_100151</name>
</gene>
<reference evidence="1" key="1">
    <citation type="submission" date="2020-08" db="EMBL/GenBank/DDBJ databases">
        <title>Multicomponent nature underlies the extraordinary mechanical properties of spider dragline silk.</title>
        <authorList>
            <person name="Kono N."/>
            <person name="Nakamura H."/>
            <person name="Mori M."/>
            <person name="Yoshida Y."/>
            <person name="Ohtoshi R."/>
            <person name="Malay A.D."/>
            <person name="Moran D.A.P."/>
            <person name="Tomita M."/>
            <person name="Numata K."/>
            <person name="Arakawa K."/>
        </authorList>
    </citation>
    <scope>NUCLEOTIDE SEQUENCE</scope>
</reference>
<comment type="caution">
    <text evidence="1">The sequence shown here is derived from an EMBL/GenBank/DDBJ whole genome shotgun (WGS) entry which is preliminary data.</text>
</comment>
<evidence type="ECO:0000313" key="2">
    <source>
        <dbReference type="Proteomes" id="UP000886998"/>
    </source>
</evidence>
<dbReference type="EMBL" id="BMAV01010827">
    <property type="protein sequence ID" value="GFY56208.1"/>
    <property type="molecule type" value="Genomic_DNA"/>
</dbReference>
<dbReference type="AlphaFoldDB" id="A0A8X7C6Y5"/>
<proteinExistence type="predicted"/>
<name>A0A8X7C6Y5_9ARAC</name>
<evidence type="ECO:0000313" key="1">
    <source>
        <dbReference type="EMBL" id="GFY56208.1"/>
    </source>
</evidence>
<keyword evidence="2" id="KW-1185">Reference proteome</keyword>
<sequence>MFFIPSFPGAFLLDSWRMIFMTSCGEVSGAVWRLELRLRKLLTFLRCDQQSQRRLVRVLLERGSLASQQTSQLCPQYYKVSPWGQ</sequence>
<protein>
    <submittedName>
        <fullName evidence="1">Uncharacterized protein</fullName>
    </submittedName>
</protein>
<organism evidence="1 2">
    <name type="scientific">Trichonephila inaurata madagascariensis</name>
    <dbReference type="NCBI Taxonomy" id="2747483"/>
    <lineage>
        <taxon>Eukaryota</taxon>
        <taxon>Metazoa</taxon>
        <taxon>Ecdysozoa</taxon>
        <taxon>Arthropoda</taxon>
        <taxon>Chelicerata</taxon>
        <taxon>Arachnida</taxon>
        <taxon>Araneae</taxon>
        <taxon>Araneomorphae</taxon>
        <taxon>Entelegynae</taxon>
        <taxon>Araneoidea</taxon>
        <taxon>Nephilidae</taxon>
        <taxon>Trichonephila</taxon>
        <taxon>Trichonephila inaurata</taxon>
    </lineage>
</organism>